<dbReference type="AlphaFoldDB" id="A0A8C5FEV0"/>
<dbReference type="InterPro" id="IPR007110">
    <property type="entry name" value="Ig-like_dom"/>
</dbReference>
<sequence length="201" mass="22162">MKMLFLLLAFPFFFKVCTGLLLSGEVGGTVLFQCNSIKMEIKSMSFQGGTAFKKVIIGYHAPTNKTEVLRPDTFLNNVDKTVSFGNLTVSDEGTYKCIINHATPDTVTLERRIPVDVSNASLTCTAIEVYPVSKISWNVSGVLEHQWENIVTQDKNSLLFNISSTAFFNCSDKSARLIKCSLGGVSSDEKSVCQQPKGEFH</sequence>
<dbReference type="InterPro" id="IPR013783">
    <property type="entry name" value="Ig-like_fold"/>
</dbReference>
<evidence type="ECO:0000313" key="4">
    <source>
        <dbReference type="Proteomes" id="UP000694546"/>
    </source>
</evidence>
<dbReference type="GO" id="GO:0042102">
    <property type="term" value="P:positive regulation of T cell proliferation"/>
    <property type="evidence" value="ECO:0007669"/>
    <property type="project" value="TreeGrafter"/>
</dbReference>
<evidence type="ECO:0000256" key="1">
    <source>
        <dbReference type="SAM" id="SignalP"/>
    </source>
</evidence>
<dbReference type="OMA" id="MVSICEY"/>
<protein>
    <recommendedName>
        <fullName evidence="2">Ig-like domain-containing protein</fullName>
    </recommendedName>
</protein>
<dbReference type="GO" id="GO:0031295">
    <property type="term" value="P:T cell costimulation"/>
    <property type="evidence" value="ECO:0007669"/>
    <property type="project" value="TreeGrafter"/>
</dbReference>
<reference evidence="3" key="2">
    <citation type="submission" date="2025-09" db="UniProtKB">
        <authorList>
            <consortium name="Ensembl"/>
        </authorList>
    </citation>
    <scope>IDENTIFICATION</scope>
</reference>
<evidence type="ECO:0000259" key="2">
    <source>
        <dbReference type="PROSITE" id="PS50835"/>
    </source>
</evidence>
<feature type="chain" id="PRO_5047240488" description="Ig-like domain-containing protein" evidence="1">
    <location>
        <begin position="20"/>
        <end position="201"/>
    </location>
</feature>
<accession>A0A8C5FEV0</accession>
<dbReference type="GO" id="GO:0042130">
    <property type="term" value="P:negative regulation of T cell proliferation"/>
    <property type="evidence" value="ECO:0007669"/>
    <property type="project" value="TreeGrafter"/>
</dbReference>
<dbReference type="GO" id="GO:0006955">
    <property type="term" value="P:immune response"/>
    <property type="evidence" value="ECO:0007669"/>
    <property type="project" value="TreeGrafter"/>
</dbReference>
<reference evidence="3" key="1">
    <citation type="submission" date="2025-08" db="UniProtKB">
        <authorList>
            <consortium name="Ensembl"/>
        </authorList>
    </citation>
    <scope>IDENTIFICATION</scope>
</reference>
<dbReference type="SUPFAM" id="SSF48726">
    <property type="entry name" value="Immunoglobulin"/>
    <property type="match status" value="1"/>
</dbReference>
<dbReference type="GO" id="GO:0009897">
    <property type="term" value="C:external side of plasma membrane"/>
    <property type="evidence" value="ECO:0007669"/>
    <property type="project" value="TreeGrafter"/>
</dbReference>
<dbReference type="GO" id="GO:0071222">
    <property type="term" value="P:cellular response to lipopolysaccharide"/>
    <property type="evidence" value="ECO:0007669"/>
    <property type="project" value="TreeGrafter"/>
</dbReference>
<dbReference type="GeneTree" id="ENSGT01030000240272"/>
<keyword evidence="4" id="KW-1185">Reference proteome</keyword>
<keyword evidence="1" id="KW-0732">Signal</keyword>
<dbReference type="Ensembl" id="ENSGMOT00000024757.1">
    <property type="protein sequence ID" value="ENSGMOP00000031580.1"/>
    <property type="gene ID" value="ENSGMOG00000029294.1"/>
</dbReference>
<name>A0A8C5FEV0_GADMO</name>
<dbReference type="GO" id="GO:0007166">
    <property type="term" value="P:cell surface receptor signaling pathway"/>
    <property type="evidence" value="ECO:0007669"/>
    <property type="project" value="TreeGrafter"/>
</dbReference>
<dbReference type="Proteomes" id="UP000694546">
    <property type="component" value="Chromosome 4"/>
</dbReference>
<dbReference type="PROSITE" id="PS50835">
    <property type="entry name" value="IG_LIKE"/>
    <property type="match status" value="1"/>
</dbReference>
<feature type="domain" description="Ig-like" evidence="2">
    <location>
        <begin position="104"/>
        <end position="170"/>
    </location>
</feature>
<evidence type="ECO:0000313" key="3">
    <source>
        <dbReference type="Ensembl" id="ENSGMOP00000031580.1"/>
    </source>
</evidence>
<proteinExistence type="predicted"/>
<dbReference type="InterPro" id="IPR036179">
    <property type="entry name" value="Ig-like_dom_sf"/>
</dbReference>
<organism evidence="3 4">
    <name type="scientific">Gadus morhua</name>
    <name type="common">Atlantic cod</name>
    <dbReference type="NCBI Taxonomy" id="8049"/>
    <lineage>
        <taxon>Eukaryota</taxon>
        <taxon>Metazoa</taxon>
        <taxon>Chordata</taxon>
        <taxon>Craniata</taxon>
        <taxon>Vertebrata</taxon>
        <taxon>Euteleostomi</taxon>
        <taxon>Actinopterygii</taxon>
        <taxon>Neopterygii</taxon>
        <taxon>Teleostei</taxon>
        <taxon>Neoteleostei</taxon>
        <taxon>Acanthomorphata</taxon>
        <taxon>Zeiogadaria</taxon>
        <taxon>Gadariae</taxon>
        <taxon>Gadiformes</taxon>
        <taxon>Gadoidei</taxon>
        <taxon>Gadidae</taxon>
        <taxon>Gadus</taxon>
    </lineage>
</organism>
<feature type="signal peptide" evidence="1">
    <location>
        <begin position="1"/>
        <end position="19"/>
    </location>
</feature>
<dbReference type="Gene3D" id="2.60.40.10">
    <property type="entry name" value="Immunoglobulins"/>
    <property type="match status" value="2"/>
</dbReference>